<dbReference type="EMBL" id="CP001999">
    <property type="protein sequence ID" value="ADG94325.1"/>
    <property type="molecule type" value="Genomic_DNA"/>
</dbReference>
<gene>
    <name evidence="1" type="ordered locus">Arnit_2677</name>
</gene>
<keyword evidence="2" id="KW-1185">Reference proteome</keyword>
<evidence type="ECO:0008006" key="3">
    <source>
        <dbReference type="Google" id="ProtNLM"/>
    </source>
</evidence>
<proteinExistence type="predicted"/>
<reference evidence="1 2" key="1">
    <citation type="journal article" date="2010" name="Stand. Genomic Sci.">
        <title>Complete genome sequence of Arcobacter nitrofigilis type strain (CI).</title>
        <authorList>
            <person name="Pati A."/>
            <person name="Gronow S."/>
            <person name="Lapidus A."/>
            <person name="Copeland A."/>
            <person name="Glavina Del Rio T."/>
            <person name="Nolan M."/>
            <person name="Lucas S."/>
            <person name="Tice H."/>
            <person name="Cheng J.F."/>
            <person name="Han C."/>
            <person name="Chertkov O."/>
            <person name="Bruce D."/>
            <person name="Tapia R."/>
            <person name="Goodwin L."/>
            <person name="Pitluck S."/>
            <person name="Liolios K."/>
            <person name="Ivanova N."/>
            <person name="Mavromatis K."/>
            <person name="Chen A."/>
            <person name="Palaniappan K."/>
            <person name="Land M."/>
            <person name="Hauser L."/>
            <person name="Chang Y.J."/>
            <person name="Jeffries C.D."/>
            <person name="Detter J.C."/>
            <person name="Rohde M."/>
            <person name="Goker M."/>
            <person name="Bristow J."/>
            <person name="Eisen J.A."/>
            <person name="Markowitz V."/>
            <person name="Hugenholtz P."/>
            <person name="Klenk H.P."/>
            <person name="Kyrpides N.C."/>
        </authorList>
    </citation>
    <scope>NUCLEOTIDE SEQUENCE [LARGE SCALE GENOMIC DNA]</scope>
    <source>
        <strain evidence="2">ATCC 33309 / DSM 7299 / CCUG 15893 / LMG 7604 / NCTC 12251 / CI</strain>
    </source>
</reference>
<name>D5V6Q5_ARCNC</name>
<sequence precursor="true">MPLPFLIGVAVGAGAVLAYNKSDKVKTKTDEIVGKSKEFANETLTKTKKNVSELKDNLCSKKETKEKIEKEEK</sequence>
<dbReference type="RefSeq" id="WP_013136470.1">
    <property type="nucleotide sequence ID" value="NC_014166.1"/>
</dbReference>
<accession>D5V6Q5</accession>
<dbReference type="HOGENOM" id="CLU_192690_0_0_7"/>
<dbReference type="KEGG" id="ant:Arnit_2677"/>
<dbReference type="Proteomes" id="UP000000939">
    <property type="component" value="Chromosome"/>
</dbReference>
<organism evidence="1 2">
    <name type="scientific">Arcobacter nitrofigilis (strain ATCC 33309 / DSM 7299 / CCUG 15893 / LMG 7604 / NCTC 12251 / CI)</name>
    <name type="common">Campylobacter nitrofigilis</name>
    <dbReference type="NCBI Taxonomy" id="572480"/>
    <lineage>
        <taxon>Bacteria</taxon>
        <taxon>Pseudomonadati</taxon>
        <taxon>Campylobacterota</taxon>
        <taxon>Epsilonproteobacteria</taxon>
        <taxon>Campylobacterales</taxon>
        <taxon>Arcobacteraceae</taxon>
        <taxon>Arcobacter</taxon>
    </lineage>
</organism>
<protein>
    <recommendedName>
        <fullName evidence="3">YtxH domain-containing protein</fullName>
    </recommendedName>
</protein>
<evidence type="ECO:0000313" key="1">
    <source>
        <dbReference type="EMBL" id="ADG94325.1"/>
    </source>
</evidence>
<evidence type="ECO:0000313" key="2">
    <source>
        <dbReference type="Proteomes" id="UP000000939"/>
    </source>
</evidence>
<dbReference type="STRING" id="572480.Arnit_2677"/>
<dbReference type="AlphaFoldDB" id="D5V6Q5"/>
<dbReference type="OrthoDB" id="5366024at2"/>